<proteinExistence type="predicted"/>
<feature type="domain" description="DUF4123" evidence="1">
    <location>
        <begin position="28"/>
        <end position="147"/>
    </location>
</feature>
<reference evidence="2 3" key="1">
    <citation type="submission" date="2021-07" db="EMBL/GenBank/DDBJ databases">
        <authorList>
            <person name="So Y."/>
        </authorList>
    </citation>
    <scope>NUCLEOTIDE SEQUENCE [LARGE SCALE GENOMIC DNA]</scope>
    <source>
        <strain evidence="2 3">Y3S6</strain>
    </source>
</reference>
<dbReference type="Proteomes" id="UP000769617">
    <property type="component" value="Unassembled WGS sequence"/>
</dbReference>
<dbReference type="EMBL" id="JAHYCA010000010">
    <property type="protein sequence ID" value="MBW6393523.1"/>
    <property type="molecule type" value="Genomic_DNA"/>
</dbReference>
<evidence type="ECO:0000259" key="1">
    <source>
        <dbReference type="Pfam" id="PF13503"/>
    </source>
</evidence>
<protein>
    <submittedName>
        <fullName evidence="2">DUF4123 domain-containing protein</fullName>
    </submittedName>
</protein>
<evidence type="ECO:0000313" key="3">
    <source>
        <dbReference type="Proteomes" id="UP000769617"/>
    </source>
</evidence>
<organism evidence="2 3">
    <name type="scientific">Billgrantia antri</name>
    <dbReference type="NCBI Taxonomy" id="2846777"/>
    <lineage>
        <taxon>Bacteria</taxon>
        <taxon>Pseudomonadati</taxon>
        <taxon>Pseudomonadota</taxon>
        <taxon>Gammaproteobacteria</taxon>
        <taxon>Oceanospirillales</taxon>
        <taxon>Halomonadaceae</taxon>
        <taxon>Billgrantia</taxon>
    </lineage>
</organism>
<gene>
    <name evidence="2" type="ORF">KPL81_20425</name>
</gene>
<sequence length="283" mass="31147">MPGWLNRIGERSHPVESPAAGFDGRRPLYAVLDQRRAPERCAALVGQPGWNDFLTLFAGTPLAPLLDASPWLVELTPGSEAWQAIRSLCTGQRFGWAFQPTQATSPDDLADHLRRLFVLDDPHGGQSLVNLQDGAAWTALLAAVSDTAYAQLIGPLGQVVTPTPLPHWQAWQLVDVASETTGDTVNESKAPPLTQALEQALKESPRAWWLSRATDTPLQALPPEWLERLGQLAEVGITHGRDRKRLLPLIRQAGDDTWYNARHILSDMSLTEAQKIGELERLS</sequence>
<dbReference type="Pfam" id="PF13503">
    <property type="entry name" value="DUF4123"/>
    <property type="match status" value="1"/>
</dbReference>
<evidence type="ECO:0000313" key="2">
    <source>
        <dbReference type="EMBL" id="MBW6393523.1"/>
    </source>
</evidence>
<accession>A0ABS6ZTX0</accession>
<comment type="caution">
    <text evidence="2">The sequence shown here is derived from an EMBL/GenBank/DDBJ whole genome shotgun (WGS) entry which is preliminary data.</text>
</comment>
<dbReference type="InterPro" id="IPR025391">
    <property type="entry name" value="DUF4123"/>
</dbReference>
<keyword evidence="3" id="KW-1185">Reference proteome</keyword>
<dbReference type="RefSeq" id="WP_219793690.1">
    <property type="nucleotide sequence ID" value="NZ_JAHYCA010000010.1"/>
</dbReference>
<name>A0ABS6ZTX0_9GAMM</name>